<dbReference type="GO" id="GO:0008270">
    <property type="term" value="F:zinc ion binding"/>
    <property type="evidence" value="ECO:0007669"/>
    <property type="project" value="UniProtKB-KW"/>
</dbReference>
<feature type="compositionally biased region" description="Pro residues" evidence="7">
    <location>
        <begin position="108"/>
        <end position="124"/>
    </location>
</feature>
<dbReference type="SUPFAM" id="SSF57701">
    <property type="entry name" value="Zn2/Cys6 DNA-binding domain"/>
    <property type="match status" value="1"/>
</dbReference>
<organism evidence="10 11">
    <name type="scientific">Sordaria brevicollis</name>
    <dbReference type="NCBI Taxonomy" id="83679"/>
    <lineage>
        <taxon>Eukaryota</taxon>
        <taxon>Fungi</taxon>
        <taxon>Dikarya</taxon>
        <taxon>Ascomycota</taxon>
        <taxon>Pezizomycotina</taxon>
        <taxon>Sordariomycetes</taxon>
        <taxon>Sordariomycetidae</taxon>
        <taxon>Sordariales</taxon>
        <taxon>Sordariaceae</taxon>
        <taxon>Sordaria</taxon>
    </lineage>
</organism>
<feature type="region of interest" description="Disordered" evidence="7">
    <location>
        <begin position="1252"/>
        <end position="1282"/>
    </location>
</feature>
<protein>
    <submittedName>
        <fullName evidence="10">Uncharacterized protein</fullName>
    </submittedName>
</protein>
<dbReference type="Gene3D" id="4.10.240.10">
    <property type="entry name" value="Zn(2)-C6 fungal-type DNA-binding domain"/>
    <property type="match status" value="1"/>
</dbReference>
<evidence type="ECO:0000256" key="1">
    <source>
        <dbReference type="ARBA" id="ARBA00022723"/>
    </source>
</evidence>
<evidence type="ECO:0000256" key="6">
    <source>
        <dbReference type="PROSITE-ProRule" id="PRU00042"/>
    </source>
</evidence>
<feature type="region of interest" description="Disordered" evidence="7">
    <location>
        <begin position="893"/>
        <end position="926"/>
    </location>
</feature>
<dbReference type="InterPro" id="IPR036236">
    <property type="entry name" value="Znf_C2H2_sf"/>
</dbReference>
<feature type="compositionally biased region" description="Low complexity" evidence="7">
    <location>
        <begin position="484"/>
        <end position="503"/>
    </location>
</feature>
<evidence type="ECO:0000256" key="2">
    <source>
        <dbReference type="ARBA" id="ARBA00022833"/>
    </source>
</evidence>
<dbReference type="PROSITE" id="PS00028">
    <property type="entry name" value="ZINC_FINGER_C2H2_1"/>
    <property type="match status" value="2"/>
</dbReference>
<sequence>MASPIGNLIHPPDPPPYRQQQGSGQATAGIDSILHSHHQPHPGPSPNTIHHLGPGPIGSSRQPGPGISSGLSLAPITVSGPSSHPIPQPPSHLPSQARLQQTSTPTRQPLPSPVHSSQPPPPPSSSRSHSNTQSLYQCADCLRRYSRPEHLQRHIATHTLGKRFTCDICSKAFARADLLKRHRTNHQDDNGAKRRRMNSSPGAGRVAHACQACAKARVKCEEVKPCTRCKNRGITCEYASSEDAALHLLHLSAHNRAESYNHHDDNSSSQSSYYPRASMSENPQAALVFQTHFTSEPTDHSPMLTETDGSHVPTPEMMEHTQTNVNPVVEQQAFQVPASYPNTTTSMLDDMAKLPFSDFLRDVLYDQSLSQAQGLAVLDFCDDSSLDLNAMDFGLLDYWLQDQPFIPLPSQDPFAQSALGPSSTVTAKTTTGAATETGGQGQANSADPVDISAMRSKLAQIWTDSPWRWSPQRTDNVYAEQGHLPLSSSSTPPSPSAGTGSRSQDPTSGMTKQGSKRRQSQISPDNQKGQQITQQHTLHPSGRDLILSIVLSLCKSSSSQFSRVASSFPSAGSINHWIQIFLASHLCSVSSFIPCHLPPSSSPPSSSPHSTNPSTTPTPTPFWSLNSQPPEWLAITAAHGACLLPLPSSLQHVRKFGFALQEAVRVSIPARFEENNSKVSNLSLVQALVLVQDLGVWSGNRRKMEIAECHLTVPIAMMRGRGKFTRGAYLPEIKLDRKGEGGDGDGEAGEDGEEEELEKKWKAWMERESWKRLAFHTFLREAQVGMTQLVGNMSISYAEMRAPLPASRRCWFARSAKEWKGAMLEVEEAAAKAEGVDGGEQTPCLGDLLRDVSLVERHHHRLDVQFAISIYLHGFWGLVWEYRQLASIHRPLFGQPSSSSSSTNPSTSPHTTPPNPSTTTTHSTHTENTLLISRLTTLRSSLHHFHSLLTTSPHLSSHATPTEHLLLHLLLMHIHVSLEDLQLFSGKEGEEQAKRIFPVLQRWADSGEARQALWHAGQVLRWAKQFPRGHLREFWAAGCHVAGLVVWGVGVLWGVKAKDRRLSVGDAHGHGNGNMQGAYAAGTHGGGIYSSGGQREYGGQQPQYGITPGQQQQQQPSQGYYGYGQQQQQQQQGGQPYHHGYGYGQPQHQSHPADNQNQNQNQQHQPQQMSSYMQQVMTPSSSITTPGATTSSSGATPSSVATPLTTYSSTYPTTYHQPGTTPSSSSSSSHPIVYLDGPQTLEVDRFIQHNHGRPCLSSLSPLSSSSKTRGSNESSERGEKWTPVPLDDIAGCMSVCQSILRENFPDGSALPAISENIVTLLGKLGGVAGVVGGSSS</sequence>
<evidence type="ECO:0000313" key="11">
    <source>
        <dbReference type="Proteomes" id="UP001281003"/>
    </source>
</evidence>
<feature type="domain" description="Zn(2)-C6 fungal-type" evidence="8">
    <location>
        <begin position="209"/>
        <end position="238"/>
    </location>
</feature>
<feature type="region of interest" description="Disordered" evidence="7">
    <location>
        <begin position="483"/>
        <end position="539"/>
    </location>
</feature>
<feature type="domain" description="C2H2-type" evidence="9">
    <location>
        <begin position="136"/>
        <end position="163"/>
    </location>
</feature>
<keyword evidence="11" id="KW-1185">Reference proteome</keyword>
<evidence type="ECO:0000313" key="10">
    <source>
        <dbReference type="EMBL" id="KAK3395898.1"/>
    </source>
</evidence>
<dbReference type="PROSITE" id="PS50157">
    <property type="entry name" value="ZINC_FINGER_C2H2_2"/>
    <property type="match status" value="2"/>
</dbReference>
<name>A0AAE0P9T2_SORBR</name>
<dbReference type="SUPFAM" id="SSF57667">
    <property type="entry name" value="beta-beta-alpha zinc fingers"/>
    <property type="match status" value="1"/>
</dbReference>
<feature type="compositionally biased region" description="Low complexity" evidence="7">
    <location>
        <begin position="1091"/>
        <end position="1215"/>
    </location>
</feature>
<feature type="compositionally biased region" description="Low complexity" evidence="7">
    <location>
        <begin position="1256"/>
        <end position="1266"/>
    </location>
</feature>
<evidence type="ECO:0000256" key="4">
    <source>
        <dbReference type="ARBA" id="ARBA00023163"/>
    </source>
</evidence>
<dbReference type="PANTHER" id="PTHR47660:SF2">
    <property type="entry name" value="TRANSCRIPTION FACTOR WITH C2H2 AND ZN(2)-CYS(6) DNA BINDING DOMAIN (EUROFUNG)"/>
    <property type="match status" value="1"/>
</dbReference>
<reference evidence="10" key="1">
    <citation type="journal article" date="2023" name="Mol. Phylogenet. Evol.">
        <title>Genome-scale phylogeny and comparative genomics of the fungal order Sordariales.</title>
        <authorList>
            <person name="Hensen N."/>
            <person name="Bonometti L."/>
            <person name="Westerberg I."/>
            <person name="Brannstrom I.O."/>
            <person name="Guillou S."/>
            <person name="Cros-Aarteil S."/>
            <person name="Calhoun S."/>
            <person name="Haridas S."/>
            <person name="Kuo A."/>
            <person name="Mondo S."/>
            <person name="Pangilinan J."/>
            <person name="Riley R."/>
            <person name="LaButti K."/>
            <person name="Andreopoulos B."/>
            <person name="Lipzen A."/>
            <person name="Chen C."/>
            <person name="Yan M."/>
            <person name="Daum C."/>
            <person name="Ng V."/>
            <person name="Clum A."/>
            <person name="Steindorff A."/>
            <person name="Ohm R.A."/>
            <person name="Martin F."/>
            <person name="Silar P."/>
            <person name="Natvig D.O."/>
            <person name="Lalanne C."/>
            <person name="Gautier V."/>
            <person name="Ament-Velasquez S.L."/>
            <person name="Kruys A."/>
            <person name="Hutchinson M.I."/>
            <person name="Powell A.J."/>
            <person name="Barry K."/>
            <person name="Miller A.N."/>
            <person name="Grigoriev I.V."/>
            <person name="Debuchy R."/>
            <person name="Gladieux P."/>
            <person name="Hiltunen Thoren M."/>
            <person name="Johannesson H."/>
        </authorList>
    </citation>
    <scope>NUCLEOTIDE SEQUENCE</scope>
    <source>
        <strain evidence="10">FGSC 1904</strain>
    </source>
</reference>
<dbReference type="InterPro" id="IPR001138">
    <property type="entry name" value="Zn2Cys6_DnaBD"/>
</dbReference>
<dbReference type="CDD" id="cd00067">
    <property type="entry name" value="GAL4"/>
    <property type="match status" value="1"/>
</dbReference>
<dbReference type="PANTHER" id="PTHR47660">
    <property type="entry name" value="TRANSCRIPTION FACTOR WITH C2H2 AND ZN(2)-CYS(6) DNA BINDING DOMAIN (EUROFUNG)-RELATED-RELATED"/>
    <property type="match status" value="1"/>
</dbReference>
<feature type="compositionally biased region" description="Polar residues" evidence="7">
    <location>
        <begin position="97"/>
        <end position="107"/>
    </location>
</feature>
<proteinExistence type="predicted"/>
<dbReference type="Pfam" id="PF00096">
    <property type="entry name" value="zf-C2H2"/>
    <property type="match status" value="2"/>
</dbReference>
<dbReference type="InterPro" id="IPR036864">
    <property type="entry name" value="Zn2-C6_fun-type_DNA-bd_sf"/>
</dbReference>
<comment type="caution">
    <text evidence="10">The sequence shown here is derived from an EMBL/GenBank/DDBJ whole genome shotgun (WGS) entry which is preliminary data.</text>
</comment>
<feature type="compositionally biased region" description="Polar residues" evidence="7">
    <location>
        <begin position="504"/>
        <end position="513"/>
    </location>
</feature>
<dbReference type="GO" id="GO:0000981">
    <property type="term" value="F:DNA-binding transcription factor activity, RNA polymerase II-specific"/>
    <property type="evidence" value="ECO:0007669"/>
    <property type="project" value="InterPro"/>
</dbReference>
<dbReference type="InterPro" id="IPR013087">
    <property type="entry name" value="Znf_C2H2_type"/>
</dbReference>
<feature type="region of interest" description="Disordered" evidence="7">
    <location>
        <begin position="1086"/>
        <end position="1234"/>
    </location>
</feature>
<dbReference type="Gene3D" id="3.30.160.60">
    <property type="entry name" value="Classic Zinc Finger"/>
    <property type="match status" value="2"/>
</dbReference>
<feature type="region of interest" description="Disordered" evidence="7">
    <location>
        <begin position="411"/>
        <end position="447"/>
    </location>
</feature>
<keyword evidence="3" id="KW-0805">Transcription regulation</keyword>
<dbReference type="Pfam" id="PF00172">
    <property type="entry name" value="Zn_clus"/>
    <property type="match status" value="1"/>
</dbReference>
<feature type="region of interest" description="Disordered" evidence="7">
    <location>
        <begin position="598"/>
        <end position="622"/>
    </location>
</feature>
<dbReference type="Proteomes" id="UP001281003">
    <property type="component" value="Unassembled WGS sequence"/>
</dbReference>
<keyword evidence="2" id="KW-0862">Zinc</keyword>
<feature type="compositionally biased region" description="Low complexity" evidence="7">
    <location>
        <begin position="607"/>
        <end position="617"/>
    </location>
</feature>
<keyword evidence="4" id="KW-0804">Transcription</keyword>
<evidence type="ECO:0000256" key="3">
    <source>
        <dbReference type="ARBA" id="ARBA00023015"/>
    </source>
</evidence>
<feature type="compositionally biased region" description="Low complexity" evidence="7">
    <location>
        <begin position="424"/>
        <end position="437"/>
    </location>
</feature>
<evidence type="ECO:0000259" key="8">
    <source>
        <dbReference type="PROSITE" id="PS50048"/>
    </source>
</evidence>
<dbReference type="PROSITE" id="PS00463">
    <property type="entry name" value="ZN2_CY6_FUNGAL_1"/>
    <property type="match status" value="1"/>
</dbReference>
<feature type="region of interest" description="Disordered" evidence="7">
    <location>
        <begin position="184"/>
        <end position="203"/>
    </location>
</feature>
<gene>
    <name evidence="10" type="ORF">B0T20DRAFT_487524</name>
</gene>
<dbReference type="EMBL" id="JAUTDP010000010">
    <property type="protein sequence ID" value="KAK3395898.1"/>
    <property type="molecule type" value="Genomic_DNA"/>
</dbReference>
<accession>A0AAE0P9T2</accession>
<evidence type="ECO:0000256" key="7">
    <source>
        <dbReference type="SAM" id="MobiDB-lite"/>
    </source>
</evidence>
<feature type="domain" description="C2H2-type" evidence="9">
    <location>
        <begin position="164"/>
        <end position="191"/>
    </location>
</feature>
<feature type="compositionally biased region" description="Acidic residues" evidence="7">
    <location>
        <begin position="742"/>
        <end position="756"/>
    </location>
</feature>
<dbReference type="SMART" id="SM00066">
    <property type="entry name" value="GAL4"/>
    <property type="match status" value="1"/>
</dbReference>
<evidence type="ECO:0000259" key="9">
    <source>
        <dbReference type="PROSITE" id="PS50157"/>
    </source>
</evidence>
<dbReference type="SMART" id="SM00355">
    <property type="entry name" value="ZnF_C2H2"/>
    <property type="match status" value="2"/>
</dbReference>
<keyword evidence="6" id="KW-0863">Zinc-finger</keyword>
<keyword evidence="1" id="KW-0479">Metal-binding</keyword>
<feature type="compositionally biased region" description="Polar residues" evidence="7">
    <location>
        <begin position="520"/>
        <end position="538"/>
    </location>
</feature>
<feature type="region of interest" description="Disordered" evidence="7">
    <location>
        <begin position="735"/>
        <end position="756"/>
    </location>
</feature>
<dbReference type="PROSITE" id="PS50048">
    <property type="entry name" value="ZN2_CY6_FUNGAL_2"/>
    <property type="match status" value="1"/>
</dbReference>
<evidence type="ECO:0000256" key="5">
    <source>
        <dbReference type="ARBA" id="ARBA00023242"/>
    </source>
</evidence>
<feature type="compositionally biased region" description="Low complexity" evidence="7">
    <location>
        <begin position="896"/>
        <end position="910"/>
    </location>
</feature>
<reference evidence="10" key="2">
    <citation type="submission" date="2023-07" db="EMBL/GenBank/DDBJ databases">
        <authorList>
            <consortium name="Lawrence Berkeley National Laboratory"/>
            <person name="Haridas S."/>
            <person name="Hensen N."/>
            <person name="Bonometti L."/>
            <person name="Westerberg I."/>
            <person name="Brannstrom I.O."/>
            <person name="Guillou S."/>
            <person name="Cros-Aarteil S."/>
            <person name="Calhoun S."/>
            <person name="Kuo A."/>
            <person name="Mondo S."/>
            <person name="Pangilinan J."/>
            <person name="Riley R."/>
            <person name="LaButti K."/>
            <person name="Andreopoulos B."/>
            <person name="Lipzen A."/>
            <person name="Chen C."/>
            <person name="Yanf M."/>
            <person name="Daum C."/>
            <person name="Ng V."/>
            <person name="Clum A."/>
            <person name="Steindorff A."/>
            <person name="Ohm R."/>
            <person name="Martin F."/>
            <person name="Silar P."/>
            <person name="Natvig D."/>
            <person name="Lalanne C."/>
            <person name="Gautier V."/>
            <person name="Ament-velasquez S.L."/>
            <person name="Kruys A."/>
            <person name="Hutchinson M.I."/>
            <person name="Powell A.J."/>
            <person name="Barry K."/>
            <person name="Miller A.N."/>
            <person name="Grigoriev I.V."/>
            <person name="Debuchy R."/>
            <person name="Gladieux P."/>
            <person name="Thoren M.H."/>
            <person name="Johannesson H."/>
        </authorList>
    </citation>
    <scope>NUCLEOTIDE SEQUENCE</scope>
    <source>
        <strain evidence="10">FGSC 1904</strain>
    </source>
</reference>
<feature type="region of interest" description="Disordered" evidence="7">
    <location>
        <begin position="1"/>
        <end position="133"/>
    </location>
</feature>
<keyword evidence="5" id="KW-0539">Nucleus</keyword>